<accession>A0A139I2A5</accession>
<keyword evidence="4" id="KW-1185">Reference proteome</keyword>
<dbReference type="STRING" id="113226.A0A139I2A5"/>
<dbReference type="Proteomes" id="UP000073492">
    <property type="component" value="Unassembled WGS sequence"/>
</dbReference>
<proteinExistence type="predicted"/>
<feature type="region of interest" description="Disordered" evidence="1">
    <location>
        <begin position="193"/>
        <end position="245"/>
    </location>
</feature>
<dbReference type="OrthoDB" id="5358884at2759"/>
<name>A0A139I2A5_9PEZI</name>
<feature type="compositionally biased region" description="Polar residues" evidence="1">
    <location>
        <begin position="193"/>
        <end position="210"/>
    </location>
</feature>
<reference evidence="3 4" key="1">
    <citation type="submission" date="2015-07" db="EMBL/GenBank/DDBJ databases">
        <title>Comparative genomics of the Sigatoka disease complex on banana suggests a link between parallel evolutionary changes in Pseudocercospora fijiensis and Pseudocercospora eumusae and increased virulence on the banana host.</title>
        <authorList>
            <person name="Chang T.-C."/>
            <person name="Salvucci A."/>
            <person name="Crous P.W."/>
            <person name="Stergiopoulos I."/>
        </authorList>
    </citation>
    <scope>NUCLEOTIDE SEQUENCE [LARGE SCALE GENOMIC DNA]</scope>
    <source>
        <strain evidence="3 4">CBS 116634</strain>
    </source>
</reference>
<feature type="transmembrane region" description="Helical" evidence="2">
    <location>
        <begin position="159"/>
        <end position="180"/>
    </location>
</feature>
<feature type="compositionally biased region" description="Polar residues" evidence="1">
    <location>
        <begin position="26"/>
        <end position="35"/>
    </location>
</feature>
<evidence type="ECO:0008006" key="5">
    <source>
        <dbReference type="Google" id="ProtNLM"/>
    </source>
</evidence>
<dbReference type="AlphaFoldDB" id="A0A139I2A5"/>
<comment type="caution">
    <text evidence="3">The sequence shown here is derived from an EMBL/GenBank/DDBJ whole genome shotgun (WGS) entry which is preliminary data.</text>
</comment>
<protein>
    <recommendedName>
        <fullName evidence="5">Apple domain-containing protein</fullName>
    </recommendedName>
</protein>
<evidence type="ECO:0000256" key="2">
    <source>
        <dbReference type="SAM" id="Phobius"/>
    </source>
</evidence>
<feature type="compositionally biased region" description="Polar residues" evidence="1">
    <location>
        <begin position="230"/>
        <end position="245"/>
    </location>
</feature>
<feature type="region of interest" description="Disordered" evidence="1">
    <location>
        <begin position="1"/>
        <end position="38"/>
    </location>
</feature>
<keyword evidence="2" id="KW-0472">Membrane</keyword>
<dbReference type="EMBL" id="LFZO01000411">
    <property type="protein sequence ID" value="KXT08722.1"/>
    <property type="molecule type" value="Genomic_DNA"/>
</dbReference>
<evidence type="ECO:0000313" key="4">
    <source>
        <dbReference type="Proteomes" id="UP000073492"/>
    </source>
</evidence>
<evidence type="ECO:0000256" key="1">
    <source>
        <dbReference type="SAM" id="MobiDB-lite"/>
    </source>
</evidence>
<organism evidence="3 4">
    <name type="scientific">Pseudocercospora musae</name>
    <dbReference type="NCBI Taxonomy" id="113226"/>
    <lineage>
        <taxon>Eukaryota</taxon>
        <taxon>Fungi</taxon>
        <taxon>Dikarya</taxon>
        <taxon>Ascomycota</taxon>
        <taxon>Pezizomycotina</taxon>
        <taxon>Dothideomycetes</taxon>
        <taxon>Dothideomycetidae</taxon>
        <taxon>Mycosphaerellales</taxon>
        <taxon>Mycosphaerellaceae</taxon>
        <taxon>Pseudocercospora</taxon>
    </lineage>
</organism>
<keyword evidence="2" id="KW-1133">Transmembrane helix</keyword>
<sequence length="343" mass="37257">MADAGSAGGRRNKKLARERQRPTPTPNGQRPSRSICNDPILTHTGSSFAFWQQHFCFPSLRFICLQRELSRAMNSSHHQHHHHHHQSGPQRLSALYQYHNAPEVAPAHGLEYDDTIYPSSDKFPVIRESPAYDGKLGKYGFGGDNRPPRIIFGMKIRTFLLVALVMILIVVGAAVGGAVGGQQLRENQAQQTAVYTNGTNSPVTQSTSKGTPTSTYSAPTPTYTPINDCPDSNNTEYTSQFASGSSGSVPDHAELKFTKYCDLSNPLSQDGAQRIAEAYVYSFSDCVEVCAGYNFWNDGSNCTVAIYQSSGGRPGNCWVGNAGDVQASDLNTTQGTDVAILNS</sequence>
<feature type="compositionally biased region" description="Low complexity" evidence="1">
    <location>
        <begin position="211"/>
        <end position="225"/>
    </location>
</feature>
<gene>
    <name evidence="3" type="ORF">AC579_1572</name>
</gene>
<keyword evidence="2" id="KW-0812">Transmembrane</keyword>
<evidence type="ECO:0000313" key="3">
    <source>
        <dbReference type="EMBL" id="KXT08722.1"/>
    </source>
</evidence>